<keyword evidence="3" id="KW-0732">Signal</keyword>
<gene>
    <name evidence="4" type="ORF">P154DRAFT_529188</name>
</gene>
<dbReference type="EMBL" id="ML977557">
    <property type="protein sequence ID" value="KAF2007596.1"/>
    <property type="molecule type" value="Genomic_DNA"/>
</dbReference>
<proteinExistence type="predicted"/>
<evidence type="ECO:0000313" key="4">
    <source>
        <dbReference type="EMBL" id="KAF2007596.1"/>
    </source>
</evidence>
<feature type="compositionally biased region" description="Polar residues" evidence="2">
    <location>
        <begin position="365"/>
        <end position="376"/>
    </location>
</feature>
<feature type="region of interest" description="Disordered" evidence="2">
    <location>
        <begin position="365"/>
        <end position="401"/>
    </location>
</feature>
<evidence type="ECO:0000256" key="2">
    <source>
        <dbReference type="SAM" id="MobiDB-lite"/>
    </source>
</evidence>
<keyword evidence="5" id="KW-1185">Reference proteome</keyword>
<evidence type="ECO:0000256" key="1">
    <source>
        <dbReference type="SAM" id="Coils"/>
    </source>
</evidence>
<feature type="coiled-coil region" evidence="1">
    <location>
        <begin position="61"/>
        <end position="88"/>
    </location>
</feature>
<dbReference type="AlphaFoldDB" id="A0A6A5X3Z2"/>
<evidence type="ECO:0000256" key="3">
    <source>
        <dbReference type="SAM" id="SignalP"/>
    </source>
</evidence>
<name>A0A6A5X3Z2_9PLEO</name>
<feature type="signal peptide" evidence="3">
    <location>
        <begin position="1"/>
        <end position="22"/>
    </location>
</feature>
<feature type="chain" id="PRO_5025589926" description="BZIP domain-containing protein" evidence="3">
    <location>
        <begin position="23"/>
        <end position="689"/>
    </location>
</feature>
<evidence type="ECO:0008006" key="6">
    <source>
        <dbReference type="Google" id="ProtNLM"/>
    </source>
</evidence>
<reference evidence="4" key="1">
    <citation type="journal article" date="2020" name="Stud. Mycol.">
        <title>101 Dothideomycetes genomes: a test case for predicting lifestyles and emergence of pathogens.</title>
        <authorList>
            <person name="Haridas S."/>
            <person name="Albert R."/>
            <person name="Binder M."/>
            <person name="Bloem J."/>
            <person name="Labutti K."/>
            <person name="Salamov A."/>
            <person name="Andreopoulos B."/>
            <person name="Baker S."/>
            <person name="Barry K."/>
            <person name="Bills G."/>
            <person name="Bluhm B."/>
            <person name="Cannon C."/>
            <person name="Castanera R."/>
            <person name="Culley D."/>
            <person name="Daum C."/>
            <person name="Ezra D."/>
            <person name="Gonzalez J."/>
            <person name="Henrissat B."/>
            <person name="Kuo A."/>
            <person name="Liang C."/>
            <person name="Lipzen A."/>
            <person name="Lutzoni F."/>
            <person name="Magnuson J."/>
            <person name="Mondo S."/>
            <person name="Nolan M."/>
            <person name="Ohm R."/>
            <person name="Pangilinan J."/>
            <person name="Park H.-J."/>
            <person name="Ramirez L."/>
            <person name="Alfaro M."/>
            <person name="Sun H."/>
            <person name="Tritt A."/>
            <person name="Yoshinaga Y."/>
            <person name="Zwiers L.-H."/>
            <person name="Turgeon B."/>
            <person name="Goodwin S."/>
            <person name="Spatafora J."/>
            <person name="Crous P."/>
            <person name="Grigoriev I."/>
        </authorList>
    </citation>
    <scope>NUCLEOTIDE SEQUENCE</scope>
    <source>
        <strain evidence="4">CBS 123094</strain>
    </source>
</reference>
<feature type="compositionally biased region" description="Polar residues" evidence="2">
    <location>
        <begin position="386"/>
        <end position="397"/>
    </location>
</feature>
<dbReference type="Proteomes" id="UP000799779">
    <property type="component" value="Unassembled WGS sequence"/>
</dbReference>
<evidence type="ECO:0000313" key="5">
    <source>
        <dbReference type="Proteomes" id="UP000799779"/>
    </source>
</evidence>
<sequence length="689" mass="75816">MSGFFICILGLAEFFLNVVALAANVAVTLHSRATEAKRCDAIRAAAIKERNDATAKQDAERLQRDAKYKLLEKRIKELEESTHANKENLKVHRENIAIGQVERRNLQGEIDRQKQAMKSQNFIIQSLKNASSSVQPTNVEQVVDAKLAPILNTLESLTEAKNATASQTLEQSHNDQLQKLIKDVGDLQAYVQTNPTPAVESTPAAALPFASPFEFSPSKFPKFMPLKKRKTSPVSELKLEEIRGVQQSAAAASPSPASNCNMQLQVTPVAPELTAATPPISATPLNSVSVPPAFTTFGAQFGSLGMGGVVTNSTNFDISRPEVGSWNMMIGTSSTNFGISRSEATGNMMEVNTSLANADVATPQVSNNMPVVTDPTSAHLGKMEPSSEQPHASSAQPVDSGLLGVSTASHIPLPLSGSVASQASPPTAGSATASNSVFLPDRSIPLVPLPKARGPGVTAENRARSLFQLYRALGRLVSQEASYGRRLIDDGKCRRIAMLQEQSTLSSVNTPGRPKSYAVCIRDTLKLYEEVHGGTPEEIAAFLDHQLSEYEQNWNTKLEDHCQFRDDEALDAVALEPKWKYASAVEMEMRYRVVMAIYHHFSETVRKSGVATVSRDWCVEYAQKLEDNLMKNSKLDYQEYKRLTALEEPGWMEYQRDDWANGPEIKVWHDQEVKRRTAEKRRLFEQKDT</sequence>
<keyword evidence="1" id="KW-0175">Coiled coil</keyword>
<protein>
    <recommendedName>
        <fullName evidence="6">BZIP domain-containing protein</fullName>
    </recommendedName>
</protein>
<accession>A0A6A5X3Z2</accession>
<organism evidence="4 5">
    <name type="scientific">Amniculicola lignicola CBS 123094</name>
    <dbReference type="NCBI Taxonomy" id="1392246"/>
    <lineage>
        <taxon>Eukaryota</taxon>
        <taxon>Fungi</taxon>
        <taxon>Dikarya</taxon>
        <taxon>Ascomycota</taxon>
        <taxon>Pezizomycotina</taxon>
        <taxon>Dothideomycetes</taxon>
        <taxon>Pleosporomycetidae</taxon>
        <taxon>Pleosporales</taxon>
        <taxon>Amniculicolaceae</taxon>
        <taxon>Amniculicola</taxon>
    </lineage>
</organism>